<dbReference type="PROSITE" id="PS50002">
    <property type="entry name" value="SH3"/>
    <property type="match status" value="1"/>
</dbReference>
<evidence type="ECO:0000256" key="3">
    <source>
        <dbReference type="ARBA" id="ARBA00008795"/>
    </source>
</evidence>
<organism evidence="15 16">
    <name type="scientific">Scophthalmus maximus</name>
    <name type="common">Turbot</name>
    <name type="synonym">Psetta maxima</name>
    <dbReference type="NCBI Taxonomy" id="52904"/>
    <lineage>
        <taxon>Eukaryota</taxon>
        <taxon>Metazoa</taxon>
        <taxon>Chordata</taxon>
        <taxon>Craniata</taxon>
        <taxon>Vertebrata</taxon>
        <taxon>Euteleostomi</taxon>
        <taxon>Actinopterygii</taxon>
        <taxon>Neopterygii</taxon>
        <taxon>Teleostei</taxon>
        <taxon>Neoteleostei</taxon>
        <taxon>Acanthomorphata</taxon>
        <taxon>Carangaria</taxon>
        <taxon>Pleuronectiformes</taxon>
        <taxon>Pleuronectoidei</taxon>
        <taxon>Scophthalmidae</taxon>
        <taxon>Scophthalmus</taxon>
    </lineage>
</organism>
<dbReference type="InterPro" id="IPR036871">
    <property type="entry name" value="PX_dom_sf"/>
</dbReference>
<dbReference type="SMART" id="SM00326">
    <property type="entry name" value="SH3"/>
    <property type="match status" value="1"/>
</dbReference>
<evidence type="ECO:0000256" key="1">
    <source>
        <dbReference type="ARBA" id="ARBA00004308"/>
    </source>
</evidence>
<feature type="region of interest" description="Disordered" evidence="12">
    <location>
        <begin position="889"/>
        <end position="913"/>
    </location>
</feature>
<evidence type="ECO:0000256" key="7">
    <source>
        <dbReference type="ARBA" id="ARBA00023136"/>
    </source>
</evidence>
<reference evidence="15" key="2">
    <citation type="submission" date="2025-08" db="UniProtKB">
        <authorList>
            <consortium name="Ensembl"/>
        </authorList>
    </citation>
    <scope>IDENTIFICATION</scope>
</reference>
<evidence type="ECO:0000256" key="12">
    <source>
        <dbReference type="SAM" id="MobiDB-lite"/>
    </source>
</evidence>
<evidence type="ECO:0000256" key="11">
    <source>
        <dbReference type="PROSITE-ProRule" id="PRU00192"/>
    </source>
</evidence>
<name>A0A8D2ZZX7_SCOMX</name>
<dbReference type="FunFam" id="2.30.30.40:FF:000030">
    <property type="entry name" value="rho GTPase-activating protein 32 isoform X2"/>
    <property type="match status" value="1"/>
</dbReference>
<dbReference type="SUPFAM" id="SSF48350">
    <property type="entry name" value="GTPase activation domain, GAP"/>
    <property type="match status" value="1"/>
</dbReference>
<feature type="region of interest" description="Disordered" evidence="12">
    <location>
        <begin position="1129"/>
        <end position="1161"/>
    </location>
</feature>
<dbReference type="Gene3D" id="1.10.555.10">
    <property type="entry name" value="Rho GTPase activation protein"/>
    <property type="match status" value="1"/>
</dbReference>
<dbReference type="FunFam" id="3.30.1520.10:FF:000009">
    <property type="entry name" value="rho GTPase-activating protein 32 isoform X2"/>
    <property type="match status" value="1"/>
</dbReference>
<dbReference type="FunFam" id="1.10.555.10:FF:000002">
    <property type="entry name" value="rho GTPase-activating protein 32 isoform X1"/>
    <property type="match status" value="1"/>
</dbReference>
<dbReference type="GeneTree" id="ENSGT00940000154313"/>
<dbReference type="GO" id="GO:0015629">
    <property type="term" value="C:actin cytoskeleton"/>
    <property type="evidence" value="ECO:0007669"/>
    <property type="project" value="TreeGrafter"/>
</dbReference>
<evidence type="ECO:0000256" key="9">
    <source>
        <dbReference type="ARBA" id="ARBA00077590"/>
    </source>
</evidence>
<evidence type="ECO:0000256" key="6">
    <source>
        <dbReference type="ARBA" id="ARBA00022490"/>
    </source>
</evidence>
<dbReference type="SUPFAM" id="SSF64268">
    <property type="entry name" value="PX domain"/>
    <property type="match status" value="1"/>
</dbReference>
<feature type="region of interest" description="Disordered" evidence="12">
    <location>
        <begin position="1"/>
        <end position="27"/>
    </location>
</feature>
<feature type="compositionally biased region" description="Basic and acidic residues" evidence="12">
    <location>
        <begin position="1609"/>
        <end position="1654"/>
    </location>
</feature>
<feature type="compositionally biased region" description="Low complexity" evidence="12">
    <location>
        <begin position="1152"/>
        <end position="1161"/>
    </location>
</feature>
<dbReference type="GO" id="GO:0005096">
    <property type="term" value="F:GTPase activator activity"/>
    <property type="evidence" value="ECO:0007669"/>
    <property type="project" value="UniProtKB-KW"/>
</dbReference>
<dbReference type="PANTHER" id="PTHR15729">
    <property type="entry name" value="CDC42 GTPASE-ACTIVATING PROTEIN"/>
    <property type="match status" value="1"/>
</dbReference>
<evidence type="ECO:0000256" key="2">
    <source>
        <dbReference type="ARBA" id="ARBA00004496"/>
    </source>
</evidence>
<evidence type="ECO:0000256" key="8">
    <source>
        <dbReference type="ARBA" id="ARBA00070261"/>
    </source>
</evidence>
<dbReference type="GO" id="GO:0005938">
    <property type="term" value="C:cell cortex"/>
    <property type="evidence" value="ECO:0007669"/>
    <property type="project" value="TreeGrafter"/>
</dbReference>
<comment type="subcellular location">
    <subcellularLocation>
        <location evidence="2">Cytoplasm</location>
    </subcellularLocation>
    <subcellularLocation>
        <location evidence="1">Endomembrane system</location>
    </subcellularLocation>
</comment>
<dbReference type="SMART" id="SM00324">
    <property type="entry name" value="RhoGAP"/>
    <property type="match status" value="1"/>
</dbReference>
<dbReference type="Proteomes" id="UP000694558">
    <property type="component" value="Chromosome 4"/>
</dbReference>
<accession>A0A8D2ZZX7</accession>
<evidence type="ECO:0000259" key="14">
    <source>
        <dbReference type="PROSITE" id="PS50238"/>
    </source>
</evidence>
<dbReference type="InterPro" id="IPR051576">
    <property type="entry name" value="PX-Rho_GAP"/>
</dbReference>
<feature type="compositionally biased region" description="Low complexity" evidence="12">
    <location>
        <begin position="1"/>
        <end position="25"/>
    </location>
</feature>
<dbReference type="InterPro" id="IPR008936">
    <property type="entry name" value="Rho_GTPase_activation_prot"/>
</dbReference>
<sequence>RLSANSNSSSSYFPTSVPSSSPLLPGRHLEEDDIVPELAYIHPRERPDWEETISAMARSAEIPELRAEPLMRSCSSSTASMKVKNGHFPKLAECAHFHYENVDFGTVQLSLGDEHCEVTRNGYESKELVYLVHIYCQGRSWIVKRSYEDFRVLDKHLHLCIYDRRFSQLPELPRVESLTDQSESVSQMLLAYLSRLSAIADNKINCGPALTWMEVDNKGNHLLVHEESSINVPAIAAAHVIKRYIAQASDELSFEVGDIVSVIDMPPKEDTTWWRGKHGFQVGFFPSECVELINDKVPQSMTNSVPKPVSKKHGKLITFLRSFMKSRPTKQKLKQRGILRERVFGCDLGEHLLNSGHDVPQVLKSCTEFIEKHGVVDGIYRLSGIASNIQKLRHEFDSEQIPDLTKDVYIQDIHCVGSLCKLYFRELPNPLLTYQLYEKFSEAVSAATDEERLIKIHDVIQQLPPPHYRTLEFLMRHLSHLATFSYITNMHSKNLAIVWAPNLLRSKQIESACFSGTAAFMEVRIQSVVVEFILNHVDVLFSTKLSSLIREGAGHNSLSRPKSLLVSSPSTKLLSLEEAQARTQAQINSPVTEDSKYIEVGEGPAALQGKFHTVIEFPTERKRPPIKSKKSPVGSWRSFFNLGKSSSMSKRKLHRNPSEPSELKSMALAGGRGDTATLRSAKSEESLSSLHNVEGESKVYRPRRPRSSSDALSASFNGELLDSRQHCNSYDNLEATEDSDGDDGPICVPALISPPRSAGEEVDLSPPDIGMASLDFDPMSFQCSLPDTSYAFPLDDSPAGAEASTLKRSPGSMCGKINGSDISASFLGCLTPPLLSTDFSLAAGEKADSKKLTTSYSYTDKPTQAVSPIKCGRAIGMTHFSTSGLFSVEMPDKSTTGQAAPPQAIPPPVTPKDSPPLMGSVLLGAIPCVSVSLIGLVALDSSEDLPPHSLSSTAPTSAPPPPPPPKNAARMLALALAESAQQVSIQSQARSSEPPTPVSSLQSQDASDFQDSPHPLLLHFQTPSEERAEQGCPSATAVSAASSYPYTSSPPFKQPLLDAAKFSRSPPGTQPRSDSTLPDTPLYKCAPLSIQPCTDSSKHHDSYGPRPPAPPAPPVRTIESKLATAALSQSEASYSMLDEGPAPGHLEEAVPHHPLSPHSSSMHKPAYLYHAQGEPVLIEPPGAAYYHQKPLPLGPQSMPHHYRPDSVPPHLSYVSTSEPQIPYSARVDNRYSTLGPRSYHHSIKSRGNSRSMFVSPGPGHQSYSHDRTQGYPTIRRVHSLHVSSAVRSVPIHRTEVPPDDDMFFYHRPVYQCKQPQQSSQADYHVTQLQPYFENGRVQYRYSPYSGSSPLEAPFYDIDPYGTIRIRHFHSYGDPGAVAGRQGGKATGYHYLTRHVIPPGKEHSFVSRDMPPGHGNKEAASYLSWDPEESERLRMHSIRRESRARQRIKGPVLSQYDNVGLFTPADMSGYETLHLRSKSDPGKAVLIVAESKDGRYLPRHMVPDPDVLMYMETDKHVQGSVVGDKSDGHVKQSSSKKCQSSHSLPATLSHSLSHQQESGRHESGDDGRSKHWQHPNKRNFQPRYECPDSKAKTLSGYHGVDDPQSAPREQVARTKPERSHSVREQQHYNVDRDYTYQKHSSKPEQSHYDNLDDYHPVPQPQAPVQKRGGSGSYPAPGLSASHSNRAYSTALGQGAFVQTELAMQRSEAEIRTE</sequence>
<dbReference type="SUPFAM" id="SSF50044">
    <property type="entry name" value="SH3-domain"/>
    <property type="match status" value="1"/>
</dbReference>
<feature type="region of interest" description="Disordered" evidence="12">
    <location>
        <begin position="647"/>
        <end position="712"/>
    </location>
</feature>
<dbReference type="GO" id="GO:0001650">
    <property type="term" value="C:fibrillar center"/>
    <property type="evidence" value="ECO:0007669"/>
    <property type="project" value="TreeGrafter"/>
</dbReference>
<keyword evidence="4 11" id="KW-0728">SH3 domain</keyword>
<comment type="similarity">
    <text evidence="3">Belongs to the PX domain-containing GAP family.</text>
</comment>
<dbReference type="Gene3D" id="3.30.1520.10">
    <property type="entry name" value="Phox-like domain"/>
    <property type="match status" value="1"/>
</dbReference>
<feature type="compositionally biased region" description="Pro residues" evidence="12">
    <location>
        <begin position="1105"/>
        <end position="1114"/>
    </location>
</feature>
<keyword evidence="5" id="KW-0343">GTPase activation</keyword>
<gene>
    <name evidence="15" type="primary">arhgap32b</name>
</gene>
<dbReference type="Pfam" id="PF00620">
    <property type="entry name" value="RhoGAP"/>
    <property type="match status" value="1"/>
</dbReference>
<feature type="region of interest" description="Disordered" evidence="12">
    <location>
        <begin position="1059"/>
        <end position="1116"/>
    </location>
</feature>
<protein>
    <recommendedName>
        <fullName evidence="8">Rho GTPase-activating protein 32</fullName>
    </recommendedName>
    <alternativeName>
        <fullName evidence="10">Rho-type GTPase-activating protein 32</fullName>
    </alternativeName>
    <alternativeName>
        <fullName evidence="9">Rho/Cdc42/Rac GTPase-activating protein RICS</fullName>
    </alternativeName>
</protein>
<feature type="compositionally biased region" description="Basic and acidic residues" evidence="12">
    <location>
        <begin position="1556"/>
        <end position="1568"/>
    </location>
</feature>
<evidence type="ECO:0000256" key="5">
    <source>
        <dbReference type="ARBA" id="ARBA00022468"/>
    </source>
</evidence>
<dbReference type="Gene3D" id="2.30.30.40">
    <property type="entry name" value="SH3 Domains"/>
    <property type="match status" value="1"/>
</dbReference>
<evidence type="ECO:0000256" key="4">
    <source>
        <dbReference type="ARBA" id="ARBA00022443"/>
    </source>
</evidence>
<feature type="domain" description="Rho-GAP" evidence="14">
    <location>
        <begin position="346"/>
        <end position="541"/>
    </location>
</feature>
<dbReference type="CDD" id="cd11835">
    <property type="entry name" value="SH3_ARHGAP32_33"/>
    <property type="match status" value="1"/>
</dbReference>
<dbReference type="Pfam" id="PF07653">
    <property type="entry name" value="SH3_2"/>
    <property type="match status" value="1"/>
</dbReference>
<dbReference type="PROSITE" id="PS50238">
    <property type="entry name" value="RHOGAP"/>
    <property type="match status" value="1"/>
</dbReference>
<feature type="compositionally biased region" description="Polar residues" evidence="12">
    <location>
        <begin position="1543"/>
        <end position="1555"/>
    </location>
</feature>
<keyword evidence="6" id="KW-0963">Cytoplasm</keyword>
<dbReference type="Ensembl" id="ENSSMAT00000010430.2">
    <property type="protein sequence ID" value="ENSSMAP00000010297.2"/>
    <property type="gene ID" value="ENSSMAG00000006246.2"/>
</dbReference>
<dbReference type="GO" id="GO:0005794">
    <property type="term" value="C:Golgi apparatus"/>
    <property type="evidence" value="ECO:0007669"/>
    <property type="project" value="TreeGrafter"/>
</dbReference>
<dbReference type="InterPro" id="IPR000198">
    <property type="entry name" value="RhoGAP_dom"/>
</dbReference>
<evidence type="ECO:0000313" key="15">
    <source>
        <dbReference type="Ensembl" id="ENSSMAP00000010297.2"/>
    </source>
</evidence>
<feature type="compositionally biased region" description="Low complexity" evidence="12">
    <location>
        <begin position="1530"/>
        <end position="1542"/>
    </location>
</feature>
<dbReference type="CDD" id="cd04384">
    <property type="entry name" value="RhoGAP_CdGAP"/>
    <property type="match status" value="1"/>
</dbReference>
<feature type="compositionally biased region" description="Pro residues" evidence="12">
    <location>
        <begin position="957"/>
        <end position="966"/>
    </location>
</feature>
<dbReference type="InterPro" id="IPR036028">
    <property type="entry name" value="SH3-like_dom_sf"/>
</dbReference>
<dbReference type="PANTHER" id="PTHR15729:SF13">
    <property type="entry name" value="RHO GTPASE-ACTIVATING PROTEIN 32"/>
    <property type="match status" value="1"/>
</dbReference>
<dbReference type="GO" id="GO:0035091">
    <property type="term" value="F:phosphatidylinositol binding"/>
    <property type="evidence" value="ECO:0007669"/>
    <property type="project" value="InterPro"/>
</dbReference>
<keyword evidence="7" id="KW-0472">Membrane</keyword>
<dbReference type="GO" id="GO:0005654">
    <property type="term" value="C:nucleoplasm"/>
    <property type="evidence" value="ECO:0007669"/>
    <property type="project" value="TreeGrafter"/>
</dbReference>
<feature type="region of interest" description="Disordered" evidence="12">
    <location>
        <begin position="1518"/>
        <end position="1685"/>
    </location>
</feature>
<feature type="domain" description="SH3" evidence="13">
    <location>
        <begin position="233"/>
        <end position="295"/>
    </location>
</feature>
<feature type="region of interest" description="Disordered" evidence="12">
    <location>
        <begin position="1238"/>
        <end position="1266"/>
    </location>
</feature>
<feature type="region of interest" description="Disordered" evidence="12">
    <location>
        <begin position="945"/>
        <end position="1016"/>
    </location>
</feature>
<proteinExistence type="inferred from homology"/>
<feature type="compositionally biased region" description="Polar residues" evidence="12">
    <location>
        <begin position="1066"/>
        <end position="1078"/>
    </location>
</feature>
<feature type="compositionally biased region" description="Low complexity" evidence="12">
    <location>
        <begin position="947"/>
        <end position="956"/>
    </location>
</feature>
<feature type="compositionally biased region" description="Pro residues" evidence="12">
    <location>
        <begin position="903"/>
        <end position="913"/>
    </location>
</feature>
<reference evidence="15" key="1">
    <citation type="submission" date="2023-05" db="EMBL/GenBank/DDBJ databases">
        <title>High-quality long-read genome of Scophthalmus maximus.</title>
        <authorList>
            <person name="Lien S."/>
            <person name="Martinez P."/>
        </authorList>
    </citation>
    <scope>NUCLEOTIDE SEQUENCE [LARGE SCALE GENOMIC DNA]</scope>
</reference>
<dbReference type="InterPro" id="IPR001452">
    <property type="entry name" value="SH3_domain"/>
</dbReference>
<dbReference type="GO" id="GO:0007264">
    <property type="term" value="P:small GTPase-mediated signal transduction"/>
    <property type="evidence" value="ECO:0007669"/>
    <property type="project" value="TreeGrafter"/>
</dbReference>
<evidence type="ECO:0000256" key="10">
    <source>
        <dbReference type="ARBA" id="ARBA00083410"/>
    </source>
</evidence>
<evidence type="ECO:0000259" key="13">
    <source>
        <dbReference type="PROSITE" id="PS50002"/>
    </source>
</evidence>
<feature type="compositionally biased region" description="Polar residues" evidence="12">
    <location>
        <begin position="979"/>
        <end position="1010"/>
    </location>
</feature>
<evidence type="ECO:0000313" key="16">
    <source>
        <dbReference type="Proteomes" id="UP000694558"/>
    </source>
</evidence>